<organism evidence="1 2">
    <name type="scientific">Lentinula aff. lateritia</name>
    <dbReference type="NCBI Taxonomy" id="2804960"/>
    <lineage>
        <taxon>Eukaryota</taxon>
        <taxon>Fungi</taxon>
        <taxon>Dikarya</taxon>
        <taxon>Basidiomycota</taxon>
        <taxon>Agaricomycotina</taxon>
        <taxon>Agaricomycetes</taxon>
        <taxon>Agaricomycetidae</taxon>
        <taxon>Agaricales</taxon>
        <taxon>Marasmiineae</taxon>
        <taxon>Omphalotaceae</taxon>
        <taxon>Lentinula</taxon>
    </lineage>
</organism>
<dbReference type="Proteomes" id="UP001163835">
    <property type="component" value="Unassembled WGS sequence"/>
</dbReference>
<gene>
    <name evidence="1" type="ORF">F5876DRAFT_47883</name>
</gene>
<comment type="caution">
    <text evidence="1">The sequence shown here is derived from an EMBL/GenBank/DDBJ whole genome shotgun (WGS) entry which is preliminary data.</text>
</comment>
<proteinExistence type="predicted"/>
<keyword evidence="2" id="KW-1185">Reference proteome</keyword>
<name>A0ACC1TSA6_9AGAR</name>
<evidence type="ECO:0000313" key="2">
    <source>
        <dbReference type="Proteomes" id="UP001163835"/>
    </source>
</evidence>
<dbReference type="EMBL" id="MU795298">
    <property type="protein sequence ID" value="KAJ3807523.1"/>
    <property type="molecule type" value="Genomic_DNA"/>
</dbReference>
<accession>A0ACC1TSA6</accession>
<evidence type="ECO:0000313" key="1">
    <source>
        <dbReference type="EMBL" id="KAJ3807523.1"/>
    </source>
</evidence>
<protein>
    <submittedName>
        <fullName evidence="1">Uncharacterized protein</fullName>
    </submittedName>
</protein>
<reference evidence="1" key="1">
    <citation type="submission" date="2022-09" db="EMBL/GenBank/DDBJ databases">
        <title>A Global Phylogenomic Analysis of the Shiitake Genus Lentinula.</title>
        <authorList>
            <consortium name="DOE Joint Genome Institute"/>
            <person name="Sierra-Patev S."/>
            <person name="Min B."/>
            <person name="Naranjo-Ortiz M."/>
            <person name="Looney B."/>
            <person name="Konkel Z."/>
            <person name="Slot J.C."/>
            <person name="Sakamoto Y."/>
            <person name="Steenwyk J.L."/>
            <person name="Rokas A."/>
            <person name="Carro J."/>
            <person name="Camarero S."/>
            <person name="Ferreira P."/>
            <person name="Molpeceres G."/>
            <person name="Ruiz-Duenas F.J."/>
            <person name="Serrano A."/>
            <person name="Henrissat B."/>
            <person name="Drula E."/>
            <person name="Hughes K.W."/>
            <person name="Mata J.L."/>
            <person name="Ishikawa N.K."/>
            <person name="Vargas-Isla R."/>
            <person name="Ushijima S."/>
            <person name="Smith C.A."/>
            <person name="Ahrendt S."/>
            <person name="Andreopoulos W."/>
            <person name="He G."/>
            <person name="Labutti K."/>
            <person name="Lipzen A."/>
            <person name="Ng V."/>
            <person name="Riley R."/>
            <person name="Sandor L."/>
            <person name="Barry K."/>
            <person name="Martinez A.T."/>
            <person name="Xiao Y."/>
            <person name="Gibbons J.G."/>
            <person name="Terashima K."/>
            <person name="Grigoriev I.V."/>
            <person name="Hibbett D.S."/>
        </authorList>
    </citation>
    <scope>NUCLEOTIDE SEQUENCE</scope>
    <source>
        <strain evidence="1">TMI1499</strain>
    </source>
</reference>
<sequence>MAFLFSGSTLSILLAGSTIITSVSAVNDWNTPCFDGTCEYSLTALPGQNGSGTMQIWGSSNAISDITTAAGWEILNCSATAMAQDIRLVCMSSDTEGAGCDHLFQAGGAEGKLVRLPEDCGLSPFVRVAQSYVSGDQSIPAGISARFVRRDGENGTGSGNSSLPQVQGLSLDTNFSAIDPSRYGNIDIAIQGANFAGADVNGTLVSTATARRRSGLRYNVSARDLSDFVGNAIDFIFIIFLVALLNILPSHSPAIKSLSSFNTTKTISLPPVSVDKSATLLNKDIKCGNVDINVDLGVDGKAQAQISLGVAAQGTIVPPDLSDFAVTVGMDAVIDGTVDLSAGVSTTFDTGKIQVVPPLGIPGLDFPGILTIGPSFEVQAEATAKLDIAADLKVGIVYNISNAQLVFPDKNNQSGGNFGVGDTPLTLSVTPSVKSTGSLTAHLIPSLNLGIQALDNIASATVFLDLDASATMQLSLDAVDSASVSVDNGESSSNSTTSTSNSTSIASSTSSTISAYYSISSTTTTTSSTGLQFGGCVEIDTGLAVNAGADAKFFDLFDASTQVPLFSKEFVLFKVNTELMFIINL</sequence>